<gene>
    <name evidence="7" type="ORF">M0R45_006097</name>
</gene>
<dbReference type="InterPro" id="IPR039678">
    <property type="entry name" value="CTNNBL1"/>
</dbReference>
<evidence type="ECO:0000256" key="4">
    <source>
        <dbReference type="ARBA" id="ARBA00023054"/>
    </source>
</evidence>
<keyword evidence="5" id="KW-0539">Nucleus</keyword>
<dbReference type="Proteomes" id="UP001457282">
    <property type="component" value="Unassembled WGS sequence"/>
</dbReference>
<evidence type="ECO:0000256" key="2">
    <source>
        <dbReference type="ARBA" id="ARBA00022553"/>
    </source>
</evidence>
<dbReference type="AlphaFoldDB" id="A0AAW1YPH4"/>
<dbReference type="InterPro" id="IPR013180">
    <property type="entry name" value="CTNNBL1_N"/>
</dbReference>
<evidence type="ECO:0000256" key="3">
    <source>
        <dbReference type="ARBA" id="ARBA00022737"/>
    </source>
</evidence>
<comment type="caution">
    <text evidence="7">The sequence shown here is derived from an EMBL/GenBank/DDBJ whole genome shotgun (WGS) entry which is preliminary data.</text>
</comment>
<dbReference type="InterPro" id="IPR011989">
    <property type="entry name" value="ARM-like"/>
</dbReference>
<dbReference type="EMBL" id="JBEDUW010000001">
    <property type="protein sequence ID" value="KAK9950616.1"/>
    <property type="molecule type" value="Genomic_DNA"/>
</dbReference>
<keyword evidence="2" id="KW-0597">Phosphoprotein</keyword>
<dbReference type="PANTHER" id="PTHR14978:SF0">
    <property type="entry name" value="BETA-CATENIN-LIKE PROTEIN 1"/>
    <property type="match status" value="1"/>
</dbReference>
<feature type="domain" description="Beta-catenin-like protein 1 N-terminal" evidence="6">
    <location>
        <begin position="2"/>
        <end position="80"/>
    </location>
</feature>
<dbReference type="Pfam" id="PF08216">
    <property type="entry name" value="CTNNBL"/>
    <property type="match status" value="1"/>
</dbReference>
<accession>A0AAW1YPH4</accession>
<comment type="subcellular location">
    <subcellularLocation>
        <location evidence="1">Nucleus</location>
    </subcellularLocation>
</comment>
<dbReference type="GO" id="GO:0005681">
    <property type="term" value="C:spliceosomal complex"/>
    <property type="evidence" value="ECO:0007669"/>
    <property type="project" value="TreeGrafter"/>
</dbReference>
<evidence type="ECO:0000256" key="1">
    <source>
        <dbReference type="ARBA" id="ARBA00004123"/>
    </source>
</evidence>
<evidence type="ECO:0000259" key="6">
    <source>
        <dbReference type="Pfam" id="PF08216"/>
    </source>
</evidence>
<protein>
    <recommendedName>
        <fullName evidence="6">Beta-catenin-like protein 1 N-terminal domain-containing protein</fullName>
    </recommendedName>
</protein>
<keyword evidence="4" id="KW-0175">Coiled coil</keyword>
<dbReference type="PANTHER" id="PTHR14978">
    <property type="entry name" value="BETA-CATENIN-LIKE PROTEIN 1 NUCLEAR ASSOCIATED PROTEIN"/>
    <property type="match status" value="1"/>
</dbReference>
<keyword evidence="8" id="KW-1185">Reference proteome</keyword>
<reference evidence="7 8" key="1">
    <citation type="journal article" date="2023" name="G3 (Bethesda)">
        <title>A chromosome-length genome assembly and annotation of blackberry (Rubus argutus, cv. 'Hillquist').</title>
        <authorList>
            <person name="Bruna T."/>
            <person name="Aryal R."/>
            <person name="Dudchenko O."/>
            <person name="Sargent D.J."/>
            <person name="Mead D."/>
            <person name="Buti M."/>
            <person name="Cavallini A."/>
            <person name="Hytonen T."/>
            <person name="Andres J."/>
            <person name="Pham M."/>
            <person name="Weisz D."/>
            <person name="Mascagni F."/>
            <person name="Usai G."/>
            <person name="Natali L."/>
            <person name="Bassil N."/>
            <person name="Fernandez G.E."/>
            <person name="Lomsadze A."/>
            <person name="Armour M."/>
            <person name="Olukolu B."/>
            <person name="Poorten T."/>
            <person name="Britton C."/>
            <person name="Davik J."/>
            <person name="Ashrafi H."/>
            <person name="Aiden E.L."/>
            <person name="Borodovsky M."/>
            <person name="Worthington M."/>
        </authorList>
    </citation>
    <scope>NUCLEOTIDE SEQUENCE [LARGE SCALE GENOMIC DNA]</scope>
    <source>
        <strain evidence="7">PI 553951</strain>
    </source>
</reference>
<evidence type="ECO:0000256" key="5">
    <source>
        <dbReference type="ARBA" id="ARBA00023242"/>
    </source>
</evidence>
<name>A0AAW1YPH4_RUBAR</name>
<proteinExistence type="predicted"/>
<dbReference type="Gene3D" id="1.25.10.10">
    <property type="entry name" value="Leucine-rich Repeat Variant"/>
    <property type="match status" value="1"/>
</dbReference>
<sequence length="98" mass="11679">MAFVAFMGKIDFVPINKNEKKERYQEELEERIVSLIASLFGGILKGSRRERLLSKFVENECEKIDRLMELYMRYSNRVKAKLTGLTSLNLMIWRLHFF</sequence>
<evidence type="ECO:0000313" key="8">
    <source>
        <dbReference type="Proteomes" id="UP001457282"/>
    </source>
</evidence>
<keyword evidence="3" id="KW-0677">Repeat</keyword>
<organism evidence="7 8">
    <name type="scientific">Rubus argutus</name>
    <name type="common">Southern blackberry</name>
    <dbReference type="NCBI Taxonomy" id="59490"/>
    <lineage>
        <taxon>Eukaryota</taxon>
        <taxon>Viridiplantae</taxon>
        <taxon>Streptophyta</taxon>
        <taxon>Embryophyta</taxon>
        <taxon>Tracheophyta</taxon>
        <taxon>Spermatophyta</taxon>
        <taxon>Magnoliopsida</taxon>
        <taxon>eudicotyledons</taxon>
        <taxon>Gunneridae</taxon>
        <taxon>Pentapetalae</taxon>
        <taxon>rosids</taxon>
        <taxon>fabids</taxon>
        <taxon>Rosales</taxon>
        <taxon>Rosaceae</taxon>
        <taxon>Rosoideae</taxon>
        <taxon>Rosoideae incertae sedis</taxon>
        <taxon>Rubus</taxon>
    </lineage>
</organism>
<evidence type="ECO:0000313" key="7">
    <source>
        <dbReference type="EMBL" id="KAK9950616.1"/>
    </source>
</evidence>